<accession>A0AAV8X713</accession>
<name>A0AAV8X713_9CUCU</name>
<protein>
    <recommendedName>
        <fullName evidence="5">DDE-1 domain-containing protein</fullName>
    </recommendedName>
</protein>
<dbReference type="InterPro" id="IPR004875">
    <property type="entry name" value="DDE_SF_endonuclease_dom"/>
</dbReference>
<dbReference type="Pfam" id="PF13843">
    <property type="entry name" value="DDE_Tnp_1_7"/>
    <property type="match status" value="1"/>
</dbReference>
<feature type="domain" description="PiggyBac transposable element-derived protein" evidence="2">
    <location>
        <begin position="341"/>
        <end position="412"/>
    </location>
</feature>
<evidence type="ECO:0008006" key="5">
    <source>
        <dbReference type="Google" id="ProtNLM"/>
    </source>
</evidence>
<dbReference type="PANTHER" id="PTHR47055">
    <property type="entry name" value="DDE_TNP_1_7 DOMAIN-CONTAINING PROTEIN"/>
    <property type="match status" value="1"/>
</dbReference>
<organism evidence="3 4">
    <name type="scientific">Aromia moschata</name>
    <dbReference type="NCBI Taxonomy" id="1265417"/>
    <lineage>
        <taxon>Eukaryota</taxon>
        <taxon>Metazoa</taxon>
        <taxon>Ecdysozoa</taxon>
        <taxon>Arthropoda</taxon>
        <taxon>Hexapoda</taxon>
        <taxon>Insecta</taxon>
        <taxon>Pterygota</taxon>
        <taxon>Neoptera</taxon>
        <taxon>Endopterygota</taxon>
        <taxon>Coleoptera</taxon>
        <taxon>Polyphaga</taxon>
        <taxon>Cucujiformia</taxon>
        <taxon>Chrysomeloidea</taxon>
        <taxon>Cerambycidae</taxon>
        <taxon>Cerambycinae</taxon>
        <taxon>Callichromatini</taxon>
        <taxon>Aromia</taxon>
    </lineage>
</organism>
<dbReference type="GO" id="GO:0043565">
    <property type="term" value="F:sequence-specific DNA binding"/>
    <property type="evidence" value="ECO:0007669"/>
    <property type="project" value="TreeGrafter"/>
</dbReference>
<dbReference type="Pfam" id="PF03184">
    <property type="entry name" value="DDE_1"/>
    <property type="match status" value="1"/>
</dbReference>
<dbReference type="PANTHER" id="PTHR47055:SF3">
    <property type="entry name" value="PHORBOL-ESTER_DAG-TYPE DOMAIN-CONTAINING PROTEIN"/>
    <property type="match status" value="1"/>
</dbReference>
<dbReference type="InterPro" id="IPR029526">
    <property type="entry name" value="PGBD"/>
</dbReference>
<keyword evidence="4" id="KW-1185">Reference proteome</keyword>
<proteinExistence type="predicted"/>
<gene>
    <name evidence="3" type="ORF">NQ318_020641</name>
</gene>
<comment type="caution">
    <text evidence="3">The sequence shown here is derived from an EMBL/GenBank/DDBJ whole genome shotgun (WGS) entry which is preliminary data.</text>
</comment>
<dbReference type="AlphaFoldDB" id="A0AAV8X713"/>
<feature type="domain" description="DDE-1" evidence="1">
    <location>
        <begin position="65"/>
        <end position="138"/>
    </location>
</feature>
<evidence type="ECO:0000259" key="2">
    <source>
        <dbReference type="Pfam" id="PF13843"/>
    </source>
</evidence>
<evidence type="ECO:0000313" key="4">
    <source>
        <dbReference type="Proteomes" id="UP001162162"/>
    </source>
</evidence>
<sequence>MSAHGILSDILGMKRVPARLIPKELNVLKDHRKQVALDMVSRANSEPNIMKRIIIRGCPSGSDGDANSLGWMVEKNFVKFVRHFINVSRCSKERSVLMLLDNHDSHLSIEALDLLKDNGVVAISFPPRCSHKLQPLDRSGFGMGMPTCPGHGLYFNLEKPKLVDVVSVPRALIDRLVIVEAKLVGNYFLVQSMYLDTGGLKNLDTGGGGGSAPSCINQCSSLSCCGTSSPTYAEDDVDITAVYTEPPEISVLSDEDSGAEDDDRDINRLSGRQLRAAVEIQQRNNVRINSDTINQGKDYDIDPQEPLVKEKQTNFVWESGDLQSGGKNFIPPDFSDFADSTPVEVFEMHWDDDIMKLLVDETRKYALFKNAPDPNITYEEITCAVAILILSGYDVKPARIYYWDSKSDMGNQLNKKLDVIHETPNYYLFLDARFANQVGIFGEIKAKF</sequence>
<dbReference type="Proteomes" id="UP001162162">
    <property type="component" value="Unassembled WGS sequence"/>
</dbReference>
<dbReference type="EMBL" id="JAPWTK010001017">
    <property type="protein sequence ID" value="KAJ8934592.1"/>
    <property type="molecule type" value="Genomic_DNA"/>
</dbReference>
<dbReference type="InterPro" id="IPR052638">
    <property type="entry name" value="PiggyBac_TE-derived"/>
</dbReference>
<reference evidence="3" key="1">
    <citation type="journal article" date="2023" name="Insect Mol. Biol.">
        <title>Genome sequencing provides insights into the evolution of gene families encoding plant cell wall-degrading enzymes in longhorned beetles.</title>
        <authorList>
            <person name="Shin N.R."/>
            <person name="Okamura Y."/>
            <person name="Kirsch R."/>
            <person name="Pauchet Y."/>
        </authorList>
    </citation>
    <scope>NUCLEOTIDE SEQUENCE</scope>
    <source>
        <strain evidence="3">AMC_N1</strain>
    </source>
</reference>
<evidence type="ECO:0000259" key="1">
    <source>
        <dbReference type="Pfam" id="PF03184"/>
    </source>
</evidence>
<evidence type="ECO:0000313" key="3">
    <source>
        <dbReference type="EMBL" id="KAJ8934592.1"/>
    </source>
</evidence>